<accession>A0A502L065</accession>
<dbReference type="RefSeq" id="WP_140602875.1">
    <property type="nucleotide sequence ID" value="NZ_SAWY01000018.1"/>
</dbReference>
<organism evidence="1 2">
    <name type="scientific">Litorilituus lipolyticus</name>
    <dbReference type="NCBI Taxonomy" id="2491017"/>
    <lineage>
        <taxon>Bacteria</taxon>
        <taxon>Pseudomonadati</taxon>
        <taxon>Pseudomonadota</taxon>
        <taxon>Gammaproteobacteria</taxon>
        <taxon>Alteromonadales</taxon>
        <taxon>Colwelliaceae</taxon>
        <taxon>Litorilituus</taxon>
    </lineage>
</organism>
<proteinExistence type="predicted"/>
<protein>
    <submittedName>
        <fullName evidence="1">Uncharacterized protein</fullName>
    </submittedName>
</protein>
<gene>
    <name evidence="1" type="ORF">EPA86_07810</name>
</gene>
<evidence type="ECO:0000313" key="1">
    <source>
        <dbReference type="EMBL" id="TPH15865.1"/>
    </source>
</evidence>
<evidence type="ECO:0000313" key="2">
    <source>
        <dbReference type="Proteomes" id="UP000315303"/>
    </source>
</evidence>
<sequence length="342" mass="38935">MNRTSYLNSPVVNGFIVYLSKVINGDSEIDHTYIDRKKNKKFVFSTLYEGFEKYHWNNEGYNANSDKIDLLVDGFTNSNANSDLFYKACLDTLEWGAGNKGLSLYTNNSQWLNKLGTSQNVKANLDEALKVLNSESPCFTEFGEKYRMNAGFTKIYAFMSPDTFIIYDSRVAAALAFLVTKYCVQEGFSNVPLELSFSIADAQGESCRNPSIKEKGYLFSKWGNNQKKHAISNVQANWILYSAFKKVEHSTHFDDIRQIEAALFMIGYDFPQYAKSSNINVNVNPNKYIKKQTKKEQAEALYEQSEDKSRKYILPLFQEVVGLTKAGASTYYQNIRASKENA</sequence>
<dbReference type="EMBL" id="SAWY01000018">
    <property type="protein sequence ID" value="TPH15865.1"/>
    <property type="molecule type" value="Genomic_DNA"/>
</dbReference>
<dbReference type="OrthoDB" id="1779474at2"/>
<keyword evidence="2" id="KW-1185">Reference proteome</keyword>
<dbReference type="Proteomes" id="UP000315303">
    <property type="component" value="Unassembled WGS sequence"/>
</dbReference>
<comment type="caution">
    <text evidence="1">The sequence shown here is derived from an EMBL/GenBank/DDBJ whole genome shotgun (WGS) entry which is preliminary data.</text>
</comment>
<reference evidence="1 2" key="1">
    <citation type="submission" date="2019-01" db="EMBL/GenBank/DDBJ databases">
        <title>Litorilituus lipolytica sp. nov., isolated from intertidal sand of the Yellow Sea in China.</title>
        <authorList>
            <person name="Liu A."/>
        </authorList>
    </citation>
    <scope>NUCLEOTIDE SEQUENCE [LARGE SCALE GENOMIC DNA]</scope>
    <source>
        <strain evidence="1 2">RZ04</strain>
    </source>
</reference>
<name>A0A502L065_9GAMM</name>
<dbReference type="AlphaFoldDB" id="A0A502L065"/>